<protein>
    <submittedName>
        <fullName evidence="1">Uncharacterized protein</fullName>
    </submittedName>
</protein>
<evidence type="ECO:0000313" key="2">
    <source>
        <dbReference type="Proteomes" id="UP001279734"/>
    </source>
</evidence>
<organism evidence="1 2">
    <name type="scientific">Nepenthes gracilis</name>
    <name type="common">Slender pitcher plant</name>
    <dbReference type="NCBI Taxonomy" id="150966"/>
    <lineage>
        <taxon>Eukaryota</taxon>
        <taxon>Viridiplantae</taxon>
        <taxon>Streptophyta</taxon>
        <taxon>Embryophyta</taxon>
        <taxon>Tracheophyta</taxon>
        <taxon>Spermatophyta</taxon>
        <taxon>Magnoliopsida</taxon>
        <taxon>eudicotyledons</taxon>
        <taxon>Gunneridae</taxon>
        <taxon>Pentapetalae</taxon>
        <taxon>Caryophyllales</taxon>
        <taxon>Nepenthaceae</taxon>
        <taxon>Nepenthes</taxon>
    </lineage>
</organism>
<gene>
    <name evidence="1" type="ORF">Nepgr_029608</name>
</gene>
<dbReference type="EMBL" id="BSYO01000033">
    <property type="protein sequence ID" value="GMH27765.1"/>
    <property type="molecule type" value="Genomic_DNA"/>
</dbReference>
<keyword evidence="2" id="KW-1185">Reference proteome</keyword>
<name>A0AAD3Y502_NEPGR</name>
<sequence length="104" mass="10974">MNNGVQDAAVVAGDFRVMVDGADDCCPSPVAAEGASPPGPMGVICEDDFRVGLSDNKVVIRPPIEVVRRGAEMWKDTIVGNFFEQKLPFLLVVGACAKCGHNLA</sequence>
<reference evidence="1" key="1">
    <citation type="submission" date="2023-05" db="EMBL/GenBank/DDBJ databases">
        <title>Nepenthes gracilis genome sequencing.</title>
        <authorList>
            <person name="Fukushima K."/>
        </authorList>
    </citation>
    <scope>NUCLEOTIDE SEQUENCE</scope>
    <source>
        <strain evidence="1">SING2019-196</strain>
    </source>
</reference>
<accession>A0AAD3Y502</accession>
<dbReference type="AlphaFoldDB" id="A0AAD3Y502"/>
<comment type="caution">
    <text evidence="1">The sequence shown here is derived from an EMBL/GenBank/DDBJ whole genome shotgun (WGS) entry which is preliminary data.</text>
</comment>
<dbReference type="Proteomes" id="UP001279734">
    <property type="component" value="Unassembled WGS sequence"/>
</dbReference>
<evidence type="ECO:0000313" key="1">
    <source>
        <dbReference type="EMBL" id="GMH27765.1"/>
    </source>
</evidence>
<proteinExistence type="predicted"/>